<comment type="caution">
    <text evidence="5">The sequence shown here is derived from an EMBL/GenBank/DDBJ whole genome shotgun (WGS) entry which is preliminary data.</text>
</comment>
<dbReference type="InterPro" id="IPR001680">
    <property type="entry name" value="WD40_rpt"/>
</dbReference>
<evidence type="ECO:0000313" key="5">
    <source>
        <dbReference type="EMBL" id="GFY43279.1"/>
    </source>
</evidence>
<dbReference type="SMART" id="SM00320">
    <property type="entry name" value="WD40"/>
    <property type="match status" value="3"/>
</dbReference>
<feature type="region of interest" description="Disordered" evidence="4">
    <location>
        <begin position="1040"/>
        <end position="1063"/>
    </location>
</feature>
<reference evidence="5" key="1">
    <citation type="submission" date="2020-08" db="EMBL/GenBank/DDBJ databases">
        <title>Multicomponent nature underlies the extraordinary mechanical properties of spider dragline silk.</title>
        <authorList>
            <person name="Kono N."/>
            <person name="Nakamura H."/>
            <person name="Mori M."/>
            <person name="Yoshida Y."/>
            <person name="Ohtoshi R."/>
            <person name="Malay A.D."/>
            <person name="Moran D.A.P."/>
            <person name="Tomita M."/>
            <person name="Numata K."/>
            <person name="Arakawa K."/>
        </authorList>
    </citation>
    <scope>NUCLEOTIDE SEQUENCE</scope>
</reference>
<dbReference type="Gene3D" id="2.130.10.10">
    <property type="entry name" value="YVTN repeat-like/Quinoprotein amine dehydrogenase"/>
    <property type="match status" value="1"/>
</dbReference>
<dbReference type="EMBL" id="BMAV01003579">
    <property type="protein sequence ID" value="GFY43279.1"/>
    <property type="molecule type" value="Genomic_DNA"/>
</dbReference>
<dbReference type="GO" id="GO:0000127">
    <property type="term" value="C:transcription factor TFIIIC complex"/>
    <property type="evidence" value="ECO:0007669"/>
    <property type="project" value="TreeGrafter"/>
</dbReference>
<dbReference type="PANTHER" id="PTHR15052">
    <property type="entry name" value="RNA POLYMERASE III TRANSCRIPTION INITIATION FACTOR COMPLEX SUBUNIT"/>
    <property type="match status" value="1"/>
</dbReference>
<protein>
    <submittedName>
        <fullName evidence="5">General transcription factor 3C polypeptide 2</fullName>
    </submittedName>
</protein>
<evidence type="ECO:0000256" key="2">
    <source>
        <dbReference type="ARBA" id="ARBA00023163"/>
    </source>
</evidence>
<dbReference type="Pfam" id="PF00400">
    <property type="entry name" value="WD40"/>
    <property type="match status" value="2"/>
</dbReference>
<evidence type="ECO:0000313" key="6">
    <source>
        <dbReference type="Proteomes" id="UP000886998"/>
    </source>
</evidence>
<dbReference type="Proteomes" id="UP000886998">
    <property type="component" value="Unassembled WGS sequence"/>
</dbReference>
<accession>A0A8X7BVA1</accession>
<feature type="compositionally biased region" description="Polar residues" evidence="4">
    <location>
        <begin position="166"/>
        <end position="175"/>
    </location>
</feature>
<dbReference type="OrthoDB" id="6435059at2759"/>
<feature type="non-terminal residue" evidence="5">
    <location>
        <position position="2064"/>
    </location>
</feature>
<dbReference type="SUPFAM" id="SSF50978">
    <property type="entry name" value="WD40 repeat-like"/>
    <property type="match status" value="1"/>
</dbReference>
<organism evidence="5 6">
    <name type="scientific">Trichonephila inaurata madagascariensis</name>
    <dbReference type="NCBI Taxonomy" id="2747483"/>
    <lineage>
        <taxon>Eukaryota</taxon>
        <taxon>Metazoa</taxon>
        <taxon>Ecdysozoa</taxon>
        <taxon>Arthropoda</taxon>
        <taxon>Chelicerata</taxon>
        <taxon>Arachnida</taxon>
        <taxon>Araneae</taxon>
        <taxon>Araneomorphae</taxon>
        <taxon>Entelegynae</taxon>
        <taxon>Araneoidea</taxon>
        <taxon>Nephilidae</taxon>
        <taxon>Trichonephila</taxon>
        <taxon>Trichonephila inaurata</taxon>
    </lineage>
</organism>
<keyword evidence="3" id="KW-0539">Nucleus</keyword>
<feature type="region of interest" description="Disordered" evidence="4">
    <location>
        <begin position="806"/>
        <end position="829"/>
    </location>
</feature>
<dbReference type="InterPro" id="IPR036322">
    <property type="entry name" value="WD40_repeat_dom_sf"/>
</dbReference>
<evidence type="ECO:0000256" key="3">
    <source>
        <dbReference type="ARBA" id="ARBA00023242"/>
    </source>
</evidence>
<sequence length="2064" mass="233079">MEAEHLNHNSTVSNTVNSDLTKEFIQDSNIKSSTMSILESVCNDFENIDIDNRIENRSTKDILGKVCKDFESIQVDRPLRDRYTKNILESICNDFENIEVDTPKENWYTNMMESVCSHFENLEPDILESFGSNIENVEDDTPKENRYTTLRELKVPSGFVGLSESNQIDINNSLNDENEKSSSDEVAPSVNSQNQNSEDEDSNKDVQVEMLPLQDSAKVWIIPENFSPEKNLSSSSVAELADAELVRTRGNSVSVIVANPYFKQVAKTESSDIPADTSDIVLNNNKSSEKRNMNENTAESPLTDYSLQKTNTDVDSHPEVSHEIIYANDVAESSDIYNSPHSSTPTIYLSKKERNETYFRSRAELGRVTKARRITAKLKTEWAKKLVESGFLMCPMFGCFQKYRTIANFITHYKHCCCGTEKVLKHCPYCASVIFSSSKAVLHHMKVEHPERLEEYKASYPEPQDMHENFDVSDEDNSRLVEATQRDKFVRSPKKHKFLAKESRLSPKTRILKHKIKTRNESVIKNSKIKECGHFDKIISRISSVNDKTNTLYADGNKISKAAEKYFEEERDAEMSKEEHSVNHTQEKEEVNTKSRLVLNMNQYKRYSQYLTVTRDWASHRRTYSRPKNSDSVLDSSNLVNMQNESSELDIHQLNSSLESSSISLSQNEPFSLSQSICDRNLSTEISSFEDSLESNINFTNKKSVENTMQKDSITDTVVNNKINDVSSETIAPERRPCYLNQSNIVSKSTPLLKSDVICKQSMRIAPIITYGKVPDSLLKKSDEKRPPVIDFDSFVKNSLVTQKGKNISKKKKVSNSVKPAKHNKEDGIKQPHNESLYQVKRKRGRPRKVNMKDNSGICEKEIVRQKMLQSKTGLKTCNKLIKRINSKIDSSFQQKKRMKLSVQARYSLKKAIMCGVKRSVDGGTFHTIRKKSLVHGKSSLKSVKCVQENKNINFSIKTSEASDHNNSTDASMHLSHTDGDINNCFQNDVEVQGGEILCMSSKIMEGSKLQKENIILSSQSVCLERGHSDIHGCITDDSHSSPLSHTLRTPENISKPNSNTNLDCIPSVPDLDKPLDSTTPVLMKQSRGRLMKNNIHKPVEINVQLPELADSSPSVSTSGAVQKHDDKVREDTKVDGELEKTKHISEKHQEVQEGFPVSTHSCTYIHFQKKKKDIILPLKKKGETDEIGIKNNSVCFCWESTVQMPTKEASKRKVAFEAPVSCKIRASIPVNLQTTISHSGENKSTDVLPKHHSAEKLAISQHSFENSFLEFKPDLNKFEFCNGKYEEHLKTKIHIKIDNSPDWIKLKCFESITHEGSNKATFFVGGPVQSSAFCPTPRNKIVNQYIAVASSHTLFNRHSYTNTKSFGGFIQFWNLGCLHENLELKQVPSMELAIYHTHGLISQMKWCPKECYDAASKRLGLLALSCSDGFVRIYSIPQPNLMPKRHSNGTSPVYCTSPSVMLTPLFGGPCSATRKSMATCIDWHKNGQQIAAGFGNGTICLWMLKTSTLVSKYDEKGLLHIQPYKIFQAGGTPVTSIAFAPLMNCRWLVCSSFDKTLRFFDLYDTCIPFCTVKRGFAFNCEWAKDFCGAYVSLYDGILFKGSTFAKECGMEELPVQNVSGSVTSLTCSSISSITNAQAIADMTGAVFLNFIRNLYDQAKVPCDDFTHVILQTQVVALDLKENCTETNTHEVVSVINEMENIVDVIDSLVSNCETQTANASVHSDSTSSITKMPATKNVAESIKENHYCKSDATTLETVVELELEDKSIQETNKKLLNDLIESIAVKESEKNSFQELLDSLIESVVTKESEENSLQELLNNLIESVVIKEYEEKYMQETNKNLLYNLIESVVMKESEEKSLLKTNKELLASLIESVVTKESKEKSLLETNKKLLAYLIKSVVTEESKEKSLLEINKKLLNSLIELVVIRESEEKALQESNKELLDNLIESIVMKESEEKSLQESNTELLDNIIESVVMKEPEEKPFLETNKELFTSQVLLESFVTKESEENSLQKAKKMLHTNLIESVVTKESKEKSLLETNEKLLNSLIEMVVRKESEEKSVL</sequence>
<dbReference type="PANTHER" id="PTHR15052:SF2">
    <property type="entry name" value="GENERAL TRANSCRIPTION FACTOR 3C POLYPEPTIDE 2"/>
    <property type="match status" value="1"/>
</dbReference>
<feature type="region of interest" description="Disordered" evidence="4">
    <location>
        <begin position="1110"/>
        <end position="1133"/>
    </location>
</feature>
<feature type="compositionally biased region" description="Polar residues" evidence="4">
    <location>
        <begin position="1041"/>
        <end position="1063"/>
    </location>
</feature>
<dbReference type="InterPro" id="IPR015943">
    <property type="entry name" value="WD40/YVTN_repeat-like_dom_sf"/>
</dbReference>
<feature type="region of interest" description="Disordered" evidence="4">
    <location>
        <begin position="166"/>
        <end position="204"/>
    </location>
</feature>
<evidence type="ECO:0000256" key="1">
    <source>
        <dbReference type="ARBA" id="ARBA00004123"/>
    </source>
</evidence>
<keyword evidence="2" id="KW-0804">Transcription</keyword>
<dbReference type="InterPro" id="IPR052416">
    <property type="entry name" value="GTF3C_component"/>
</dbReference>
<feature type="compositionally biased region" description="Basic and acidic residues" evidence="4">
    <location>
        <begin position="1123"/>
        <end position="1133"/>
    </location>
</feature>
<feature type="region of interest" description="Disordered" evidence="4">
    <location>
        <begin position="276"/>
        <end position="299"/>
    </location>
</feature>
<evidence type="ECO:0000256" key="4">
    <source>
        <dbReference type="SAM" id="MobiDB-lite"/>
    </source>
</evidence>
<feature type="compositionally biased region" description="Polar residues" evidence="4">
    <location>
        <begin position="1112"/>
        <end position="1121"/>
    </location>
</feature>
<dbReference type="GO" id="GO:0005634">
    <property type="term" value="C:nucleus"/>
    <property type="evidence" value="ECO:0007669"/>
    <property type="project" value="UniProtKB-SubCell"/>
</dbReference>
<dbReference type="GO" id="GO:0006383">
    <property type="term" value="P:transcription by RNA polymerase III"/>
    <property type="evidence" value="ECO:0007669"/>
    <property type="project" value="TreeGrafter"/>
</dbReference>
<comment type="subcellular location">
    <subcellularLocation>
        <location evidence="1">Nucleus</location>
    </subcellularLocation>
</comment>
<name>A0A8X7BVA1_9ARAC</name>
<proteinExistence type="predicted"/>
<keyword evidence="6" id="KW-1185">Reference proteome</keyword>
<gene>
    <name evidence="5" type="primary">NCL1_23767</name>
    <name evidence="5" type="ORF">TNIN_83821</name>
</gene>